<dbReference type="Proteomes" id="UP000053989">
    <property type="component" value="Unassembled WGS sequence"/>
</dbReference>
<keyword evidence="1" id="KW-1133">Transmembrane helix</keyword>
<organism evidence="2 3">
    <name type="scientific">Scleroderma citrinum Foug A</name>
    <dbReference type="NCBI Taxonomy" id="1036808"/>
    <lineage>
        <taxon>Eukaryota</taxon>
        <taxon>Fungi</taxon>
        <taxon>Dikarya</taxon>
        <taxon>Basidiomycota</taxon>
        <taxon>Agaricomycotina</taxon>
        <taxon>Agaricomycetes</taxon>
        <taxon>Agaricomycetidae</taxon>
        <taxon>Boletales</taxon>
        <taxon>Sclerodermatineae</taxon>
        <taxon>Sclerodermataceae</taxon>
        <taxon>Scleroderma</taxon>
    </lineage>
</organism>
<reference evidence="3" key="2">
    <citation type="submission" date="2015-01" db="EMBL/GenBank/DDBJ databases">
        <title>Evolutionary Origins and Diversification of the Mycorrhizal Mutualists.</title>
        <authorList>
            <consortium name="DOE Joint Genome Institute"/>
            <consortium name="Mycorrhizal Genomics Consortium"/>
            <person name="Kohler A."/>
            <person name="Kuo A."/>
            <person name="Nagy L.G."/>
            <person name="Floudas D."/>
            <person name="Copeland A."/>
            <person name="Barry K.W."/>
            <person name="Cichocki N."/>
            <person name="Veneault-Fourrey C."/>
            <person name="LaButti K."/>
            <person name="Lindquist E.A."/>
            <person name="Lipzen A."/>
            <person name="Lundell T."/>
            <person name="Morin E."/>
            <person name="Murat C."/>
            <person name="Riley R."/>
            <person name="Ohm R."/>
            <person name="Sun H."/>
            <person name="Tunlid A."/>
            <person name="Henrissat B."/>
            <person name="Grigoriev I.V."/>
            <person name="Hibbett D.S."/>
            <person name="Martin F."/>
        </authorList>
    </citation>
    <scope>NUCLEOTIDE SEQUENCE [LARGE SCALE GENOMIC DNA]</scope>
    <source>
        <strain evidence="3">Foug A</strain>
    </source>
</reference>
<name>A0A0C2ZEI4_9AGAM</name>
<evidence type="ECO:0000313" key="3">
    <source>
        <dbReference type="Proteomes" id="UP000053989"/>
    </source>
</evidence>
<dbReference type="AlphaFoldDB" id="A0A0C2ZEI4"/>
<dbReference type="EMBL" id="KN822066">
    <property type="protein sequence ID" value="KIM60128.1"/>
    <property type="molecule type" value="Genomic_DNA"/>
</dbReference>
<dbReference type="InParanoid" id="A0A0C2ZEI4"/>
<feature type="transmembrane region" description="Helical" evidence="1">
    <location>
        <begin position="79"/>
        <end position="98"/>
    </location>
</feature>
<reference evidence="2 3" key="1">
    <citation type="submission" date="2014-04" db="EMBL/GenBank/DDBJ databases">
        <authorList>
            <consortium name="DOE Joint Genome Institute"/>
            <person name="Kuo A."/>
            <person name="Kohler A."/>
            <person name="Nagy L.G."/>
            <person name="Floudas D."/>
            <person name="Copeland A."/>
            <person name="Barry K.W."/>
            <person name="Cichocki N."/>
            <person name="Veneault-Fourrey C."/>
            <person name="LaButti K."/>
            <person name="Lindquist E.A."/>
            <person name="Lipzen A."/>
            <person name="Lundell T."/>
            <person name="Morin E."/>
            <person name="Murat C."/>
            <person name="Sun H."/>
            <person name="Tunlid A."/>
            <person name="Henrissat B."/>
            <person name="Grigoriev I.V."/>
            <person name="Hibbett D.S."/>
            <person name="Martin F."/>
            <person name="Nordberg H.P."/>
            <person name="Cantor M.N."/>
            <person name="Hua S.X."/>
        </authorList>
    </citation>
    <scope>NUCLEOTIDE SEQUENCE [LARGE SCALE GENOMIC DNA]</scope>
    <source>
        <strain evidence="2 3">Foug A</strain>
    </source>
</reference>
<feature type="transmembrane region" description="Helical" evidence="1">
    <location>
        <begin position="36"/>
        <end position="59"/>
    </location>
</feature>
<keyword evidence="1" id="KW-0472">Membrane</keyword>
<evidence type="ECO:0000313" key="2">
    <source>
        <dbReference type="EMBL" id="KIM60128.1"/>
    </source>
</evidence>
<dbReference type="HOGENOM" id="CLU_1471664_0_0_1"/>
<accession>A0A0C2ZEI4</accession>
<keyword evidence="1" id="KW-0812">Transmembrane</keyword>
<feature type="transmembrane region" description="Helical" evidence="1">
    <location>
        <begin position="158"/>
        <end position="176"/>
    </location>
</feature>
<feature type="non-terminal residue" evidence="2">
    <location>
        <position position="184"/>
    </location>
</feature>
<dbReference type="STRING" id="1036808.A0A0C2ZEI4"/>
<keyword evidence="3" id="KW-1185">Reference proteome</keyword>
<evidence type="ECO:0000256" key="1">
    <source>
        <dbReference type="SAM" id="Phobius"/>
    </source>
</evidence>
<feature type="transmembrane region" description="Helical" evidence="1">
    <location>
        <begin position="119"/>
        <end position="138"/>
    </location>
</feature>
<dbReference type="OrthoDB" id="2637653at2759"/>
<gene>
    <name evidence="2" type="ORF">SCLCIDRAFT_46558</name>
</gene>
<protein>
    <submittedName>
        <fullName evidence="2">Uncharacterized protein</fullName>
    </submittedName>
</protein>
<sequence length="184" mass="20785">CVLWFRYQAITIQLLLAAVEISLMHRIYALFLKNSWILSLLILLGIAQLLSMVLSARLVVSNVTYTSTCYVTKPHAASAYFGATTMTTNLAILFMISWRYLRLPVPQAREIMKFEAVRAVLRVILRDSALSVIAILVVTLVQMLSNLGAVELSLNGNILYHWLFCVLWISFGRIVVNHSKVVQE</sequence>
<feature type="transmembrane region" description="Helical" evidence="1">
    <location>
        <begin position="6"/>
        <end position="24"/>
    </location>
</feature>
<proteinExistence type="predicted"/>
<feature type="non-terminal residue" evidence="2">
    <location>
        <position position="1"/>
    </location>
</feature>